<dbReference type="InterPro" id="IPR036515">
    <property type="entry name" value="Transposase_17_sf"/>
</dbReference>
<dbReference type="NCBIfam" id="NF047646">
    <property type="entry name" value="REP_Tyr_transpos"/>
    <property type="match status" value="1"/>
</dbReference>
<accession>A0ABP9RUT7</accession>
<feature type="domain" description="Transposase IS200-like" evidence="1">
    <location>
        <begin position="8"/>
        <end position="131"/>
    </location>
</feature>
<dbReference type="SMART" id="SM01321">
    <property type="entry name" value="Y1_Tnp"/>
    <property type="match status" value="1"/>
</dbReference>
<keyword evidence="3" id="KW-1185">Reference proteome</keyword>
<comment type="caution">
    <text evidence="2">The sequence shown here is derived from an EMBL/GenBank/DDBJ whole genome shotgun (WGS) entry which is preliminary data.</text>
</comment>
<dbReference type="SUPFAM" id="SSF143422">
    <property type="entry name" value="Transposase IS200-like"/>
    <property type="match status" value="1"/>
</dbReference>
<dbReference type="RefSeq" id="WP_345315147.1">
    <property type="nucleotide sequence ID" value="NZ_BAABLF010000001.1"/>
</dbReference>
<organism evidence="2 3">
    <name type="scientific">Ferrimonas gelatinilytica</name>
    <dbReference type="NCBI Taxonomy" id="1255257"/>
    <lineage>
        <taxon>Bacteria</taxon>
        <taxon>Pseudomonadati</taxon>
        <taxon>Pseudomonadota</taxon>
        <taxon>Gammaproteobacteria</taxon>
        <taxon>Alteromonadales</taxon>
        <taxon>Ferrimonadaceae</taxon>
        <taxon>Ferrimonas</taxon>
    </lineage>
</organism>
<gene>
    <name evidence="2" type="ORF">GCM10025772_01820</name>
</gene>
<evidence type="ECO:0000313" key="3">
    <source>
        <dbReference type="Proteomes" id="UP001501600"/>
    </source>
</evidence>
<dbReference type="PANTHER" id="PTHR36966">
    <property type="entry name" value="REP-ASSOCIATED TYROSINE TRANSPOSASE"/>
    <property type="match status" value="1"/>
</dbReference>
<evidence type="ECO:0000313" key="2">
    <source>
        <dbReference type="EMBL" id="GAA5186395.1"/>
    </source>
</evidence>
<dbReference type="EMBL" id="BAABLF010000001">
    <property type="protein sequence ID" value="GAA5186395.1"/>
    <property type="molecule type" value="Genomic_DNA"/>
</dbReference>
<proteinExistence type="predicted"/>
<protein>
    <submittedName>
        <fullName evidence="2">Transposase</fullName>
    </submittedName>
</protein>
<evidence type="ECO:0000259" key="1">
    <source>
        <dbReference type="SMART" id="SM01321"/>
    </source>
</evidence>
<dbReference type="Proteomes" id="UP001501600">
    <property type="component" value="Unassembled WGS sequence"/>
</dbReference>
<dbReference type="Gene3D" id="3.30.70.1290">
    <property type="entry name" value="Transposase IS200-like"/>
    <property type="match status" value="1"/>
</dbReference>
<reference evidence="3" key="1">
    <citation type="journal article" date="2019" name="Int. J. Syst. Evol. Microbiol.">
        <title>The Global Catalogue of Microorganisms (GCM) 10K type strain sequencing project: providing services to taxonomists for standard genome sequencing and annotation.</title>
        <authorList>
            <consortium name="The Broad Institute Genomics Platform"/>
            <consortium name="The Broad Institute Genome Sequencing Center for Infectious Disease"/>
            <person name="Wu L."/>
            <person name="Ma J."/>
        </authorList>
    </citation>
    <scope>NUCLEOTIDE SEQUENCE [LARGE SCALE GENOMIC DNA]</scope>
    <source>
        <strain evidence="3">JCM 18720</strain>
    </source>
</reference>
<dbReference type="InterPro" id="IPR052715">
    <property type="entry name" value="RAYT_transposase"/>
</dbReference>
<dbReference type="PANTHER" id="PTHR36966:SF1">
    <property type="entry name" value="REP-ASSOCIATED TYROSINE TRANSPOSASE"/>
    <property type="match status" value="1"/>
</dbReference>
<dbReference type="InterPro" id="IPR002686">
    <property type="entry name" value="Transposase_17"/>
</dbReference>
<dbReference type="Pfam" id="PF01797">
    <property type="entry name" value="Y1_Tnp"/>
    <property type="match status" value="1"/>
</dbReference>
<name>A0ABP9RUT7_9GAMM</name>
<sequence length="167" mass="19907">MRYRRAFSPGGTFFFTLVLQDRNRTLLTERIQQLRASFARVQTAHPFFIEAIVILPDHLHCIWSLPEGDSNYSQRWNLIKGDFSRQVAQTEAINTSRKSRRERGIWQRRFWEHQIRNPDDHQAHCDYIHFNPVKHGYVARPVDWPYSSIHREIQRGTLDTDWCTSSP</sequence>